<gene>
    <name evidence="2" type="ORF">LWI28_021205</name>
</gene>
<feature type="chain" id="PRO_5042195857" description="Secreted protein" evidence="1">
    <location>
        <begin position="30"/>
        <end position="69"/>
    </location>
</feature>
<dbReference type="EMBL" id="JAJSOW010000002">
    <property type="protein sequence ID" value="KAI9198723.1"/>
    <property type="molecule type" value="Genomic_DNA"/>
</dbReference>
<keyword evidence="3" id="KW-1185">Reference proteome</keyword>
<sequence length="69" mass="7851">MRSSVSSNLQFPQALLFLLFFLVQHPSYNINKYEAGYVLFRFIDSVSLGSNLCFDLSLVLGSVSIYSHR</sequence>
<feature type="signal peptide" evidence="1">
    <location>
        <begin position="1"/>
        <end position="29"/>
    </location>
</feature>
<name>A0AAD5P3J8_ACENE</name>
<organism evidence="2 3">
    <name type="scientific">Acer negundo</name>
    <name type="common">Box elder</name>
    <dbReference type="NCBI Taxonomy" id="4023"/>
    <lineage>
        <taxon>Eukaryota</taxon>
        <taxon>Viridiplantae</taxon>
        <taxon>Streptophyta</taxon>
        <taxon>Embryophyta</taxon>
        <taxon>Tracheophyta</taxon>
        <taxon>Spermatophyta</taxon>
        <taxon>Magnoliopsida</taxon>
        <taxon>eudicotyledons</taxon>
        <taxon>Gunneridae</taxon>
        <taxon>Pentapetalae</taxon>
        <taxon>rosids</taxon>
        <taxon>malvids</taxon>
        <taxon>Sapindales</taxon>
        <taxon>Sapindaceae</taxon>
        <taxon>Hippocastanoideae</taxon>
        <taxon>Acereae</taxon>
        <taxon>Acer</taxon>
    </lineage>
</organism>
<evidence type="ECO:0000256" key="1">
    <source>
        <dbReference type="SAM" id="SignalP"/>
    </source>
</evidence>
<dbReference type="Proteomes" id="UP001064489">
    <property type="component" value="Chromosome 13"/>
</dbReference>
<accession>A0AAD5P3J8</accession>
<keyword evidence="1" id="KW-0732">Signal</keyword>
<evidence type="ECO:0000313" key="3">
    <source>
        <dbReference type="Proteomes" id="UP001064489"/>
    </source>
</evidence>
<reference evidence="2 3" key="1">
    <citation type="journal article" date="2022" name="Plant J.">
        <title>Strategies of tolerance reflected in two North American maple genomes.</title>
        <authorList>
            <person name="McEvoy S.L."/>
            <person name="Sezen U.U."/>
            <person name="Trouern-Trend A."/>
            <person name="McMahon S.M."/>
            <person name="Schaberg P.G."/>
            <person name="Yang J."/>
            <person name="Wegrzyn J.L."/>
            <person name="Swenson N.G."/>
        </authorList>
    </citation>
    <scope>NUCLEOTIDE SEQUENCE [LARGE SCALE GENOMIC DNA]</scope>
    <source>
        <strain evidence="2">91603</strain>
    </source>
</reference>
<evidence type="ECO:0000313" key="2">
    <source>
        <dbReference type="EMBL" id="KAI9198723.1"/>
    </source>
</evidence>
<protein>
    <recommendedName>
        <fullName evidence="4">Secreted protein</fullName>
    </recommendedName>
</protein>
<proteinExistence type="predicted"/>
<evidence type="ECO:0008006" key="4">
    <source>
        <dbReference type="Google" id="ProtNLM"/>
    </source>
</evidence>
<dbReference type="AlphaFoldDB" id="A0AAD5P3J8"/>
<comment type="caution">
    <text evidence="2">The sequence shown here is derived from an EMBL/GenBank/DDBJ whole genome shotgun (WGS) entry which is preliminary data.</text>
</comment>